<evidence type="ECO:0000256" key="4">
    <source>
        <dbReference type="ARBA" id="ARBA00022840"/>
    </source>
</evidence>
<dbReference type="EMBL" id="JALJOQ010000013">
    <property type="protein sequence ID" value="KAK9810932.1"/>
    <property type="molecule type" value="Genomic_DNA"/>
</dbReference>
<keyword evidence="3" id="KW-0418">Kinase</keyword>
<dbReference type="Gene3D" id="1.10.510.10">
    <property type="entry name" value="Transferase(Phosphotransferase) domain 1"/>
    <property type="match status" value="1"/>
</dbReference>
<dbReference type="Proteomes" id="UP001465755">
    <property type="component" value="Unassembled WGS sequence"/>
</dbReference>
<dbReference type="InterPro" id="IPR017441">
    <property type="entry name" value="Protein_kinase_ATP_BS"/>
</dbReference>
<dbReference type="PROSITE" id="PS00107">
    <property type="entry name" value="PROTEIN_KINASE_ATP"/>
    <property type="match status" value="1"/>
</dbReference>
<dbReference type="PROSITE" id="PS00108">
    <property type="entry name" value="PROTEIN_KINASE_ST"/>
    <property type="match status" value="1"/>
</dbReference>
<dbReference type="PROSITE" id="PS50011">
    <property type="entry name" value="PROTEIN_KINASE_DOM"/>
    <property type="match status" value="1"/>
</dbReference>
<dbReference type="GO" id="GO:0005524">
    <property type="term" value="F:ATP binding"/>
    <property type="evidence" value="ECO:0007669"/>
    <property type="project" value="UniProtKB-UniRule"/>
</dbReference>
<dbReference type="InterPro" id="IPR000719">
    <property type="entry name" value="Prot_kinase_dom"/>
</dbReference>
<accession>A0AAW1PQB7</accession>
<keyword evidence="8" id="KW-1185">Reference proteome</keyword>
<name>A0AAW1PQB7_9CHLO</name>
<reference evidence="7 8" key="1">
    <citation type="journal article" date="2024" name="Nat. Commun.">
        <title>Phylogenomics reveals the evolutionary origins of lichenization in chlorophyte algae.</title>
        <authorList>
            <person name="Puginier C."/>
            <person name="Libourel C."/>
            <person name="Otte J."/>
            <person name="Skaloud P."/>
            <person name="Haon M."/>
            <person name="Grisel S."/>
            <person name="Petersen M."/>
            <person name="Berrin J.G."/>
            <person name="Delaux P.M."/>
            <person name="Dal Grande F."/>
            <person name="Keller J."/>
        </authorList>
    </citation>
    <scope>NUCLEOTIDE SEQUENCE [LARGE SCALE GENOMIC DNA]</scope>
    <source>
        <strain evidence="7 8">SAG 2036</strain>
    </source>
</reference>
<dbReference type="GO" id="GO:0004674">
    <property type="term" value="F:protein serine/threonine kinase activity"/>
    <property type="evidence" value="ECO:0007669"/>
    <property type="project" value="TreeGrafter"/>
</dbReference>
<dbReference type="InterPro" id="IPR011009">
    <property type="entry name" value="Kinase-like_dom_sf"/>
</dbReference>
<dbReference type="SUPFAM" id="SSF56112">
    <property type="entry name" value="Protein kinase-like (PK-like)"/>
    <property type="match status" value="1"/>
</dbReference>
<keyword evidence="1" id="KW-0808">Transferase</keyword>
<comment type="caution">
    <text evidence="7">The sequence shown here is derived from an EMBL/GenBank/DDBJ whole genome shotgun (WGS) entry which is preliminary data.</text>
</comment>
<dbReference type="Pfam" id="PF00069">
    <property type="entry name" value="Pkinase"/>
    <property type="match status" value="1"/>
</dbReference>
<dbReference type="SMART" id="SM00220">
    <property type="entry name" value="S_TKc"/>
    <property type="match status" value="1"/>
</dbReference>
<gene>
    <name evidence="7" type="ORF">WJX73_009407</name>
</gene>
<feature type="binding site" evidence="5">
    <location>
        <position position="447"/>
    </location>
    <ligand>
        <name>ATP</name>
        <dbReference type="ChEBI" id="CHEBI:30616"/>
    </ligand>
</feature>
<keyword evidence="4 5" id="KW-0067">ATP-binding</keyword>
<dbReference type="InterPro" id="IPR008271">
    <property type="entry name" value="Ser/Thr_kinase_AS"/>
</dbReference>
<dbReference type="InterPro" id="IPR051681">
    <property type="entry name" value="Ser/Thr_Kinases-Pseudokinases"/>
</dbReference>
<evidence type="ECO:0000313" key="8">
    <source>
        <dbReference type="Proteomes" id="UP001465755"/>
    </source>
</evidence>
<organism evidence="7 8">
    <name type="scientific">Symbiochloris irregularis</name>
    <dbReference type="NCBI Taxonomy" id="706552"/>
    <lineage>
        <taxon>Eukaryota</taxon>
        <taxon>Viridiplantae</taxon>
        <taxon>Chlorophyta</taxon>
        <taxon>core chlorophytes</taxon>
        <taxon>Trebouxiophyceae</taxon>
        <taxon>Trebouxiales</taxon>
        <taxon>Trebouxiaceae</taxon>
        <taxon>Symbiochloris</taxon>
    </lineage>
</organism>
<dbReference type="Gene3D" id="3.30.200.20">
    <property type="entry name" value="Phosphorylase Kinase, domain 1"/>
    <property type="match status" value="1"/>
</dbReference>
<evidence type="ECO:0000256" key="1">
    <source>
        <dbReference type="ARBA" id="ARBA00022679"/>
    </source>
</evidence>
<dbReference type="PANTHER" id="PTHR44329">
    <property type="entry name" value="SERINE/THREONINE-PROTEIN KINASE TNNI3K-RELATED"/>
    <property type="match status" value="1"/>
</dbReference>
<evidence type="ECO:0000256" key="3">
    <source>
        <dbReference type="ARBA" id="ARBA00022777"/>
    </source>
</evidence>
<evidence type="ECO:0000313" key="7">
    <source>
        <dbReference type="EMBL" id="KAK9810932.1"/>
    </source>
</evidence>
<evidence type="ECO:0000256" key="2">
    <source>
        <dbReference type="ARBA" id="ARBA00022741"/>
    </source>
</evidence>
<evidence type="ECO:0000256" key="5">
    <source>
        <dbReference type="PROSITE-ProRule" id="PRU10141"/>
    </source>
</evidence>
<dbReference type="AlphaFoldDB" id="A0AAW1PQB7"/>
<protein>
    <recommendedName>
        <fullName evidence="6">Protein kinase domain-containing protein</fullName>
    </recommendedName>
</protein>
<sequence length="717" mass="76032">MQAPQPPEQGKSRTTKSGFLCSIVAMVFITSMIPRAVAVASFATSSAASVADVFTLMQSGQVYFNITISGDLHLIPDNWPTTVVLDTTVFLIGSASENSAKPVLDFGSLVNAIQVRGGAALGFENLLLTGFPWEAQATALTNGLPNNDWSNSFPSVVVYPNGTLIYNNSDFETEVSSLNLTCPQYTKLFTRTLQHQGWAYSQIGQNVTLFTAGSQPIEKYIPTSSNDNDTDTASQALLEVFGEQTYYCHNTSKERPNVQFFQITLDHLNSSVGGAAGQASSGLSGGAIAGVAVGSAAGAAALAALGFFMLSRLARSKPSAQRAVNDKLLISGTTATTSSAASKGREVQLQWDYVNPLAQLQAAAGASATFAAEAATQSNAASSVGHMSGAPLSAECREAHRCMMQFDWHIQPNRLEVCGGTDAVPIGVGGYGVVFKAKMEFKLVAVKFLHPAISAINASHTARFIREIELLRACRDKHVVDFLGAWVQQDLVYMVLELMETDLLKAIAADVASAKCNTSEGRQLGWYGCGSIIALDILQGLHYLHSNNVLHLDVKSGNILLASDGTAKIADVGLAQTLSKSKTISRHHGGGTLAWQSPEMVMGEPASFSADMWSFGVILLEIVTGQIPERSRYHHPRVPEDCPSEIADLIKTCMAPAPAERPSALQAIQIVIANTSKAPSNASKMIANTSKAPSNASKRSLFTSLLASHAAAPSMPA</sequence>
<feature type="domain" description="Protein kinase" evidence="6">
    <location>
        <begin position="420"/>
        <end position="672"/>
    </location>
</feature>
<keyword evidence="2 5" id="KW-0547">Nucleotide-binding</keyword>
<proteinExistence type="predicted"/>
<evidence type="ECO:0000259" key="6">
    <source>
        <dbReference type="PROSITE" id="PS50011"/>
    </source>
</evidence>